<evidence type="ECO:0000256" key="3">
    <source>
        <dbReference type="ARBA" id="ARBA00022989"/>
    </source>
</evidence>
<keyword evidence="3 5" id="KW-1133">Transmembrane helix</keyword>
<dbReference type="Gene3D" id="1.25.40.10">
    <property type="entry name" value="Tetratricopeptide repeat domain"/>
    <property type="match status" value="1"/>
</dbReference>
<dbReference type="InterPro" id="IPR050767">
    <property type="entry name" value="Sel1_AlgK"/>
</dbReference>
<dbReference type="Proteomes" id="UP000244571">
    <property type="component" value="Chromosome"/>
</dbReference>
<dbReference type="SMART" id="SM00671">
    <property type="entry name" value="SEL1"/>
    <property type="match status" value="3"/>
</dbReference>
<dbReference type="NCBIfam" id="NF010186">
    <property type="entry name" value="PRK13665.1"/>
    <property type="match status" value="1"/>
</dbReference>
<dbReference type="InterPro" id="IPR022853">
    <property type="entry name" value="FloA"/>
</dbReference>
<dbReference type="KEGG" id="boz:DBV39_18930"/>
<keyword evidence="1" id="KW-1003">Cell membrane</keyword>
<evidence type="ECO:0000313" key="7">
    <source>
        <dbReference type="Proteomes" id="UP000244571"/>
    </source>
</evidence>
<dbReference type="PANTHER" id="PTHR11102">
    <property type="entry name" value="SEL-1-LIKE PROTEIN"/>
    <property type="match status" value="1"/>
</dbReference>
<evidence type="ECO:0000256" key="4">
    <source>
        <dbReference type="ARBA" id="ARBA00023136"/>
    </source>
</evidence>
<evidence type="ECO:0000256" key="2">
    <source>
        <dbReference type="ARBA" id="ARBA00022692"/>
    </source>
</evidence>
<protein>
    <recommendedName>
        <fullName evidence="8">Sel1 repeat family protein</fullName>
    </recommendedName>
</protein>
<organism evidence="6 7">
    <name type="scientific">Orrella marina</name>
    <dbReference type="NCBI Taxonomy" id="2163011"/>
    <lineage>
        <taxon>Bacteria</taxon>
        <taxon>Pseudomonadati</taxon>
        <taxon>Pseudomonadota</taxon>
        <taxon>Betaproteobacteria</taxon>
        <taxon>Burkholderiales</taxon>
        <taxon>Alcaligenaceae</taxon>
        <taxon>Orrella</taxon>
    </lineage>
</organism>
<keyword evidence="4 5" id="KW-0472">Membrane</keyword>
<evidence type="ECO:0000256" key="1">
    <source>
        <dbReference type="ARBA" id="ARBA00022475"/>
    </source>
</evidence>
<dbReference type="EMBL" id="CP028901">
    <property type="protein sequence ID" value="AWB35472.1"/>
    <property type="molecule type" value="Genomic_DNA"/>
</dbReference>
<dbReference type="Pfam" id="PF12127">
    <property type="entry name" value="FloA"/>
    <property type="match status" value="1"/>
</dbReference>
<feature type="transmembrane region" description="Helical" evidence="5">
    <location>
        <begin position="395"/>
        <end position="414"/>
    </location>
</feature>
<evidence type="ECO:0008006" key="8">
    <source>
        <dbReference type="Google" id="ProtNLM"/>
    </source>
</evidence>
<evidence type="ECO:0000313" key="6">
    <source>
        <dbReference type="EMBL" id="AWB35472.1"/>
    </source>
</evidence>
<dbReference type="InterPro" id="IPR011990">
    <property type="entry name" value="TPR-like_helical_dom_sf"/>
</dbReference>
<keyword evidence="2 5" id="KW-0812">Transmembrane</keyword>
<gene>
    <name evidence="6" type="ORF">DBV39_18930</name>
</gene>
<name>A0A2R4XNT9_9BURK</name>
<feature type="transmembrane region" description="Helical" evidence="5">
    <location>
        <begin position="365"/>
        <end position="389"/>
    </location>
</feature>
<dbReference type="AlphaFoldDB" id="A0A2R4XNT9"/>
<dbReference type="InterPro" id="IPR006597">
    <property type="entry name" value="Sel1-like"/>
</dbReference>
<dbReference type="Pfam" id="PF08238">
    <property type="entry name" value="Sel1"/>
    <property type="match status" value="3"/>
</dbReference>
<dbReference type="SUPFAM" id="SSF81901">
    <property type="entry name" value="HCP-like"/>
    <property type="match status" value="1"/>
</dbReference>
<keyword evidence="7" id="KW-1185">Reference proteome</keyword>
<feature type="transmembrane region" description="Helical" evidence="5">
    <location>
        <begin position="103"/>
        <end position="123"/>
    </location>
</feature>
<dbReference type="PANTHER" id="PTHR11102:SF160">
    <property type="entry name" value="ERAD-ASSOCIATED E3 UBIQUITIN-PROTEIN LIGASE COMPONENT HRD3"/>
    <property type="match status" value="1"/>
</dbReference>
<evidence type="ECO:0000256" key="5">
    <source>
        <dbReference type="SAM" id="Phobius"/>
    </source>
</evidence>
<proteinExistence type="predicted"/>
<reference evidence="6 7" key="1">
    <citation type="submission" date="2018-04" db="EMBL/GenBank/DDBJ databases">
        <title>Bordetella sp. HZ20 isolated from seawater.</title>
        <authorList>
            <person name="Sun C."/>
        </authorList>
    </citation>
    <scope>NUCLEOTIDE SEQUENCE [LARGE SCALE GENOMIC DNA]</scope>
    <source>
        <strain evidence="6 7">HZ20</strain>
    </source>
</reference>
<sequence length="652" mass="70302">MPEQDIQDLRQKASQQVTHRVQEKQGNHKALATMETSVDLEGRLTRLASRLKFICTSVDPFLRFLHTVMATMKQHTCKPGWAASPTRHTRARHSRGYTVARLLAVRLLLPFVLALVMVFFTGISGPSASTAWAQDTLGQCNRLAESELDPWRTGQGVPDRALDAGAVMMTCEAALDEAPHDGKLWYQYGRGLLAADETAAAAGAFQRAQKLNYPMGAFALGQLYAKGHDVVPQSGVKAVDYFLQAARTGVPAAAYEMGMVFYDGKGVERDFAVAAYWMALGAQSGYTPAMRMLGVLYFNGEGVERDRIQGQQWVKQAAIMGDPQAPDTLEQMLSVTMTKQPVSSGSADLTMIDDFSGELMELTELVASTGVLGIFLIVVVLVAIIAYLVPLRLWITAWASGAYVGLLTLVAMRLRRVPPHSIIKARISAVKAGLQIPLDELESHFLAGGNVVNVVNAIISADKANIELTFKRAAAIDLAGRDVLDAVQMSVLPKVIQTPRNAAVAQDGIQLIAIARVTVRTNLDRLVGGAGEDTVLARVGEGMVSAIGSAVNHKDVLEKPDSISKRILSNGLDSGTAYEILSIDIADIDVGKNIGAALQIEQANADKQIAQAKAEERRAMAVALEQEMRARVVESEAQVPKAMADAFRAGMI</sequence>
<accession>A0A2R4XNT9</accession>